<proteinExistence type="predicted"/>
<dbReference type="RefSeq" id="XP_041556678.1">
    <property type="nucleotide sequence ID" value="XM_041704055.1"/>
</dbReference>
<name>A0A7R7XNH1_9EURO</name>
<evidence type="ECO:0000256" key="2">
    <source>
        <dbReference type="ARBA" id="ARBA00022692"/>
    </source>
</evidence>
<feature type="transmembrane region" description="Helical" evidence="6">
    <location>
        <begin position="134"/>
        <end position="157"/>
    </location>
</feature>
<evidence type="ECO:0000256" key="4">
    <source>
        <dbReference type="ARBA" id="ARBA00023136"/>
    </source>
</evidence>
<feature type="compositionally biased region" description="Low complexity" evidence="5">
    <location>
        <begin position="330"/>
        <end position="360"/>
    </location>
</feature>
<reference evidence="7" key="1">
    <citation type="submission" date="2021-01" db="EMBL/GenBank/DDBJ databases">
        <authorList>
            <consortium name="Aspergillus puulaauensis MK2 genome sequencing consortium"/>
            <person name="Kazuki M."/>
            <person name="Futagami T."/>
        </authorList>
    </citation>
    <scope>NUCLEOTIDE SEQUENCE</scope>
    <source>
        <strain evidence="7">MK2</strain>
    </source>
</reference>
<keyword evidence="3 6" id="KW-1133">Transmembrane helix</keyword>
<dbReference type="PANTHER" id="PTHR43066">
    <property type="entry name" value="RHOMBOID-RELATED PROTEIN"/>
    <property type="match status" value="1"/>
</dbReference>
<feature type="region of interest" description="Disordered" evidence="5">
    <location>
        <begin position="328"/>
        <end position="360"/>
    </location>
</feature>
<dbReference type="GO" id="GO:0016020">
    <property type="term" value="C:membrane"/>
    <property type="evidence" value="ECO:0007669"/>
    <property type="project" value="UniProtKB-SubCell"/>
</dbReference>
<dbReference type="Proteomes" id="UP000654913">
    <property type="component" value="Chromosome 4"/>
</dbReference>
<evidence type="ECO:0000313" key="8">
    <source>
        <dbReference type="Proteomes" id="UP000654913"/>
    </source>
</evidence>
<dbReference type="PANTHER" id="PTHR43066:SF21">
    <property type="entry name" value="UBIQUITIN-ASSOCIATED DOMAIN-CONTAINING PROTEIN 2"/>
    <property type="match status" value="1"/>
</dbReference>
<dbReference type="AlphaFoldDB" id="A0A7R7XNH1"/>
<keyword evidence="8" id="KW-1185">Reference proteome</keyword>
<feature type="transmembrane region" description="Helical" evidence="6">
    <location>
        <begin position="98"/>
        <end position="122"/>
    </location>
</feature>
<evidence type="ECO:0000256" key="3">
    <source>
        <dbReference type="ARBA" id="ARBA00022989"/>
    </source>
</evidence>
<protein>
    <recommendedName>
        <fullName evidence="9">UBA domain-containing protein Ucp14</fullName>
    </recommendedName>
</protein>
<feature type="region of interest" description="Disordered" evidence="5">
    <location>
        <begin position="197"/>
        <end position="232"/>
    </location>
</feature>
<sequence>MTAALIQLRNCQRVLNLNINVANNHETATPPPTLNPQEKLSSNVISMQISGLSNTPLTKVLLIYTIAASIALSIFDIKHLPAIHVSPHLFPYGQFWRCLIWQIAGFANSTEALFAALLVYHVRVVERGWGSRKVATFILSTLPYTTLLAPLLLTLVVRPLTFGKINYLPSGPTGTIFALLAQYHASIPSTYRYTISTSSSSPSPSPSPSTPTASTPTTTPASQTTDTAESPQKTLTISLTDKSTTYLIAAQLALSQFPYMLLPSALGWVVGVAWRADVLPCVAGSGSAGWRVPAWVVGEEGGTFSTRNGGGSGGGQEARFEGLRRRLESEAAAAASGSSNSNTDASGSGAGSSRLRAGRG</sequence>
<dbReference type="KEGG" id="apuu:APUU_40928S"/>
<dbReference type="OrthoDB" id="272778at2759"/>
<comment type="subcellular location">
    <subcellularLocation>
        <location evidence="1">Membrane</location>
        <topology evidence="1">Multi-pass membrane protein</topology>
    </subcellularLocation>
</comment>
<dbReference type="EMBL" id="AP024446">
    <property type="protein sequence ID" value="BCS24484.1"/>
    <property type="molecule type" value="Genomic_DNA"/>
</dbReference>
<evidence type="ECO:0000256" key="6">
    <source>
        <dbReference type="SAM" id="Phobius"/>
    </source>
</evidence>
<dbReference type="GO" id="GO:0004252">
    <property type="term" value="F:serine-type endopeptidase activity"/>
    <property type="evidence" value="ECO:0007669"/>
    <property type="project" value="TreeGrafter"/>
</dbReference>
<keyword evidence="2 6" id="KW-0812">Transmembrane</keyword>
<evidence type="ECO:0000313" key="7">
    <source>
        <dbReference type="EMBL" id="BCS24484.1"/>
    </source>
</evidence>
<dbReference type="GeneID" id="64974489"/>
<accession>A0A7R7XNH1</accession>
<feature type="compositionally biased region" description="Low complexity" evidence="5">
    <location>
        <begin position="210"/>
        <end position="225"/>
    </location>
</feature>
<dbReference type="InterPro" id="IPR035952">
    <property type="entry name" value="Rhomboid-like_sf"/>
</dbReference>
<organism evidence="7 8">
    <name type="scientific">Aspergillus puulaauensis</name>
    <dbReference type="NCBI Taxonomy" id="1220207"/>
    <lineage>
        <taxon>Eukaryota</taxon>
        <taxon>Fungi</taxon>
        <taxon>Dikarya</taxon>
        <taxon>Ascomycota</taxon>
        <taxon>Pezizomycotina</taxon>
        <taxon>Eurotiomycetes</taxon>
        <taxon>Eurotiomycetidae</taxon>
        <taxon>Eurotiales</taxon>
        <taxon>Aspergillaceae</taxon>
        <taxon>Aspergillus</taxon>
    </lineage>
</organism>
<evidence type="ECO:0008006" key="9">
    <source>
        <dbReference type="Google" id="ProtNLM"/>
    </source>
</evidence>
<evidence type="ECO:0000256" key="1">
    <source>
        <dbReference type="ARBA" id="ARBA00004141"/>
    </source>
</evidence>
<evidence type="ECO:0000256" key="5">
    <source>
        <dbReference type="SAM" id="MobiDB-lite"/>
    </source>
</evidence>
<gene>
    <name evidence="7" type="ORF">APUU_40928S</name>
</gene>
<reference evidence="7" key="2">
    <citation type="submission" date="2021-02" db="EMBL/GenBank/DDBJ databases">
        <title>Aspergillus puulaauensis MK2 genome sequence.</title>
        <authorList>
            <person name="Futagami T."/>
            <person name="Mori K."/>
            <person name="Kadooka C."/>
            <person name="Tanaka T."/>
        </authorList>
    </citation>
    <scope>NUCLEOTIDE SEQUENCE</scope>
    <source>
        <strain evidence="7">MK2</strain>
    </source>
</reference>
<keyword evidence="4 6" id="KW-0472">Membrane</keyword>
<dbReference type="SUPFAM" id="SSF144091">
    <property type="entry name" value="Rhomboid-like"/>
    <property type="match status" value="1"/>
</dbReference>
<feature type="transmembrane region" description="Helical" evidence="6">
    <location>
        <begin position="60"/>
        <end position="77"/>
    </location>
</feature>